<dbReference type="InterPro" id="IPR017972">
    <property type="entry name" value="Cyt_P450_CS"/>
</dbReference>
<evidence type="ECO:0000256" key="14">
    <source>
        <dbReference type="PIRSR" id="PIRSR602401-1"/>
    </source>
</evidence>
<keyword evidence="5 14" id="KW-0349">Heme</keyword>
<keyword evidence="17" id="KW-0812">Transmembrane</keyword>
<dbReference type="GO" id="GO:0020037">
    <property type="term" value="F:heme binding"/>
    <property type="evidence" value="ECO:0007669"/>
    <property type="project" value="InterPro"/>
</dbReference>
<dbReference type="FunFam" id="1.10.630.10:FF:000042">
    <property type="entry name" value="Cytochrome P450"/>
    <property type="match status" value="1"/>
</dbReference>
<dbReference type="PANTHER" id="PTHR24302">
    <property type="entry name" value="CYTOCHROME P450 FAMILY 3"/>
    <property type="match status" value="1"/>
</dbReference>
<dbReference type="GO" id="GO:0005789">
    <property type="term" value="C:endoplasmic reticulum membrane"/>
    <property type="evidence" value="ECO:0007669"/>
    <property type="project" value="UniProtKB-SubCell"/>
</dbReference>
<evidence type="ECO:0000313" key="19">
    <source>
        <dbReference type="Proteomes" id="UP001497382"/>
    </source>
</evidence>
<comment type="similarity">
    <text evidence="4 15">Belongs to the cytochrome P450 family.</text>
</comment>
<keyword evidence="9 15" id="KW-0560">Oxidoreductase</keyword>
<evidence type="ECO:0000256" key="13">
    <source>
        <dbReference type="ARBA" id="ARBA00043906"/>
    </source>
</evidence>
<evidence type="ECO:0000256" key="11">
    <source>
        <dbReference type="ARBA" id="ARBA00023033"/>
    </source>
</evidence>
<dbReference type="PANTHER" id="PTHR24302:SF15">
    <property type="entry name" value="FATTY-ACID PEROXYGENASE"/>
    <property type="match status" value="1"/>
</dbReference>
<evidence type="ECO:0000256" key="9">
    <source>
        <dbReference type="ARBA" id="ARBA00023002"/>
    </source>
</evidence>
<evidence type="ECO:0000256" key="6">
    <source>
        <dbReference type="ARBA" id="ARBA00022723"/>
    </source>
</evidence>
<dbReference type="Gene3D" id="1.10.630.10">
    <property type="entry name" value="Cytochrome P450"/>
    <property type="match status" value="1"/>
</dbReference>
<evidence type="ECO:0000256" key="16">
    <source>
        <dbReference type="SAM" id="MobiDB-lite"/>
    </source>
</evidence>
<evidence type="ECO:0000256" key="7">
    <source>
        <dbReference type="ARBA" id="ARBA00022824"/>
    </source>
</evidence>
<dbReference type="AlphaFoldDB" id="A0AAV2A3Q8"/>
<dbReference type="SUPFAM" id="SSF48264">
    <property type="entry name" value="Cytochrome P450"/>
    <property type="match status" value="1"/>
</dbReference>
<dbReference type="CDD" id="cd11055">
    <property type="entry name" value="CYP3A-like"/>
    <property type="match status" value="1"/>
</dbReference>
<keyword evidence="12 17" id="KW-0472">Membrane</keyword>
<protein>
    <recommendedName>
        <fullName evidence="20">Cytochrome P450</fullName>
    </recommendedName>
</protein>
<keyword evidence="7" id="KW-0256">Endoplasmic reticulum</keyword>
<evidence type="ECO:0000256" key="15">
    <source>
        <dbReference type="RuleBase" id="RU000461"/>
    </source>
</evidence>
<keyword evidence="17" id="KW-1133">Transmembrane helix</keyword>
<evidence type="ECO:0000256" key="12">
    <source>
        <dbReference type="ARBA" id="ARBA00023136"/>
    </source>
</evidence>
<dbReference type="GO" id="GO:0005506">
    <property type="term" value="F:iron ion binding"/>
    <property type="evidence" value="ECO:0007669"/>
    <property type="project" value="InterPro"/>
</dbReference>
<accession>A0AAV2A3Q8</accession>
<comment type="cofactor">
    <cofactor evidence="1 14">
        <name>heme</name>
        <dbReference type="ChEBI" id="CHEBI:30413"/>
    </cofactor>
</comment>
<evidence type="ECO:0000256" key="8">
    <source>
        <dbReference type="ARBA" id="ARBA00022848"/>
    </source>
</evidence>
<gene>
    <name evidence="18" type="ORF">LARSCL_LOCUS9302</name>
</gene>
<feature type="transmembrane region" description="Helical" evidence="17">
    <location>
        <begin position="222"/>
        <end position="241"/>
    </location>
</feature>
<evidence type="ECO:0008006" key="20">
    <source>
        <dbReference type="Google" id="ProtNLM"/>
    </source>
</evidence>
<organism evidence="18 19">
    <name type="scientific">Larinioides sclopetarius</name>
    <dbReference type="NCBI Taxonomy" id="280406"/>
    <lineage>
        <taxon>Eukaryota</taxon>
        <taxon>Metazoa</taxon>
        <taxon>Ecdysozoa</taxon>
        <taxon>Arthropoda</taxon>
        <taxon>Chelicerata</taxon>
        <taxon>Arachnida</taxon>
        <taxon>Araneae</taxon>
        <taxon>Araneomorphae</taxon>
        <taxon>Entelegynae</taxon>
        <taxon>Araneoidea</taxon>
        <taxon>Araneidae</taxon>
        <taxon>Larinioides</taxon>
    </lineage>
</organism>
<dbReference type="PRINTS" id="PR00463">
    <property type="entry name" value="EP450I"/>
</dbReference>
<reference evidence="18 19" key="1">
    <citation type="submission" date="2024-04" db="EMBL/GenBank/DDBJ databases">
        <authorList>
            <person name="Rising A."/>
            <person name="Reimegard J."/>
            <person name="Sonavane S."/>
            <person name="Akerstrom W."/>
            <person name="Nylinder S."/>
            <person name="Hedman E."/>
            <person name="Kallberg Y."/>
        </authorList>
    </citation>
    <scope>NUCLEOTIDE SEQUENCE [LARGE SCALE GENOMIC DNA]</scope>
</reference>
<dbReference type="EMBL" id="CAXIEN010000103">
    <property type="protein sequence ID" value="CAL1277590.1"/>
    <property type="molecule type" value="Genomic_DNA"/>
</dbReference>
<keyword evidence="10 14" id="KW-0408">Iron</keyword>
<keyword evidence="8" id="KW-0492">Microsome</keyword>
<dbReference type="InterPro" id="IPR001128">
    <property type="entry name" value="Cyt_P450"/>
</dbReference>
<keyword evidence="6 14" id="KW-0479">Metal-binding</keyword>
<name>A0AAV2A3Q8_9ARAC</name>
<evidence type="ECO:0000256" key="5">
    <source>
        <dbReference type="ARBA" id="ARBA00022617"/>
    </source>
</evidence>
<dbReference type="PROSITE" id="PS00086">
    <property type="entry name" value="CYTOCHROME_P450"/>
    <property type="match status" value="1"/>
</dbReference>
<evidence type="ECO:0000256" key="1">
    <source>
        <dbReference type="ARBA" id="ARBA00001971"/>
    </source>
</evidence>
<sequence length="546" mass="62636">MALAYINVESLFGNTTYTWIFAITVVFLTFLKWYLGKNDDYWKKKDVPNVSRPGVFYLLYVLATKNIAELIKNLTIMPVGKVYGSFDGNKPNVVVGDPDLLRDILVKDFNVFPYRRIMNVGDPVSDNNVSVVVGEDWKRIRTTITPAFTSKRMRQMGFIINECAKSVIEVCEKHCEKGQPVDCKGMFGAFTMDVIAKSAFGTQINSHNDPQNEFVRKVRESFLSFTIPRFVFSIVVPTWFLKLLPASLSPMLLDKDNFFRDVIRKIIQKRKETETKYNDFLQLLMDAAEENARQENLETAEDETDRYGSVSSSGALSSSVKHKSITDTELLAQCVMFFMAGYETTATVLTFVAYCLTVNPEWQEKVIKEVDEGFRKHKEMSYDAVREMKILDAVVSETLRMHPPATSTERTAVEDYKLRDTGIVIEKGMRVTIPTMSMHYDPDFFQDPQTFNPERFMDSYEPKHPQYAYLPFGAGPRNCLGMRFALLEIKMCISNVLRHFRLRPHSTTKVPLEYKKGMILLSVNDLPLSLERRTDLENRESGGKQK</sequence>
<keyword evidence="11 15" id="KW-0503">Monooxygenase</keyword>
<dbReference type="PRINTS" id="PR00385">
    <property type="entry name" value="P450"/>
</dbReference>
<comment type="caution">
    <text evidence="18">The sequence shown here is derived from an EMBL/GenBank/DDBJ whole genome shotgun (WGS) entry which is preliminary data.</text>
</comment>
<evidence type="ECO:0000256" key="4">
    <source>
        <dbReference type="ARBA" id="ARBA00010617"/>
    </source>
</evidence>
<keyword evidence="19" id="KW-1185">Reference proteome</keyword>
<comment type="function">
    <text evidence="13">Cytochromes P450 are a group of heme-thiolate monooxygenases. They oxidize a variety of structurally unrelated compounds, including steroids, fatty acids, and xenobiotics.</text>
</comment>
<dbReference type="InterPro" id="IPR036396">
    <property type="entry name" value="Cyt_P450_sf"/>
</dbReference>
<dbReference type="GO" id="GO:0016705">
    <property type="term" value="F:oxidoreductase activity, acting on paired donors, with incorporation or reduction of molecular oxygen"/>
    <property type="evidence" value="ECO:0007669"/>
    <property type="project" value="InterPro"/>
</dbReference>
<feature type="region of interest" description="Disordered" evidence="16">
    <location>
        <begin position="292"/>
        <end position="312"/>
    </location>
</feature>
<dbReference type="GO" id="GO:0008395">
    <property type="term" value="F:steroid hydroxylase activity"/>
    <property type="evidence" value="ECO:0007669"/>
    <property type="project" value="TreeGrafter"/>
</dbReference>
<evidence type="ECO:0000256" key="10">
    <source>
        <dbReference type="ARBA" id="ARBA00023004"/>
    </source>
</evidence>
<feature type="transmembrane region" description="Helical" evidence="17">
    <location>
        <begin position="16"/>
        <end position="35"/>
    </location>
</feature>
<evidence type="ECO:0000256" key="17">
    <source>
        <dbReference type="SAM" id="Phobius"/>
    </source>
</evidence>
<feature type="binding site" description="axial binding residue" evidence="14">
    <location>
        <position position="479"/>
    </location>
    <ligand>
        <name>heme</name>
        <dbReference type="ChEBI" id="CHEBI:30413"/>
    </ligand>
    <ligandPart>
        <name>Fe</name>
        <dbReference type="ChEBI" id="CHEBI:18248"/>
    </ligandPart>
</feature>
<comment type="subcellular location">
    <subcellularLocation>
        <location evidence="3">Endoplasmic reticulum membrane</location>
        <topology evidence="3">Peripheral membrane protein</topology>
    </subcellularLocation>
    <subcellularLocation>
        <location evidence="2">Microsome membrane</location>
        <topology evidence="2">Peripheral membrane protein</topology>
    </subcellularLocation>
</comment>
<dbReference type="InterPro" id="IPR002401">
    <property type="entry name" value="Cyt_P450_E_grp-I"/>
</dbReference>
<dbReference type="InterPro" id="IPR050705">
    <property type="entry name" value="Cytochrome_P450_3A"/>
</dbReference>
<dbReference type="Proteomes" id="UP001497382">
    <property type="component" value="Unassembled WGS sequence"/>
</dbReference>
<evidence type="ECO:0000256" key="2">
    <source>
        <dbReference type="ARBA" id="ARBA00004174"/>
    </source>
</evidence>
<evidence type="ECO:0000313" key="18">
    <source>
        <dbReference type="EMBL" id="CAL1277590.1"/>
    </source>
</evidence>
<evidence type="ECO:0000256" key="3">
    <source>
        <dbReference type="ARBA" id="ARBA00004406"/>
    </source>
</evidence>
<dbReference type="Pfam" id="PF00067">
    <property type="entry name" value="p450"/>
    <property type="match status" value="1"/>
</dbReference>
<proteinExistence type="inferred from homology"/>